<dbReference type="EMBL" id="JELX01002970">
    <property type="protein sequence ID" value="KYF53686.1"/>
    <property type="molecule type" value="Genomic_DNA"/>
</dbReference>
<dbReference type="AlphaFoldDB" id="A0A150PDG7"/>
<evidence type="ECO:0000313" key="2">
    <source>
        <dbReference type="Proteomes" id="UP000075604"/>
    </source>
</evidence>
<sequence>MNELHLDPAASRLTIRTRAAGMLARLAHDLEIAAPALRGRARLDGDAWTAELEVRVADLRVAGVLRGDRLDPGALSEGDRRDIERRIQGEVLGGTDVVEVRASGAARDRADVRVQVASGSAALAARLSSRELGEGRIGVTGGCQLSLAALGAREVKGPLGAFKVRDELEVLFDLTLRPAG</sequence>
<organism evidence="1 2">
    <name type="scientific">Sorangium cellulosum</name>
    <name type="common">Polyangium cellulosum</name>
    <dbReference type="NCBI Taxonomy" id="56"/>
    <lineage>
        <taxon>Bacteria</taxon>
        <taxon>Pseudomonadati</taxon>
        <taxon>Myxococcota</taxon>
        <taxon>Polyangia</taxon>
        <taxon>Polyangiales</taxon>
        <taxon>Polyangiaceae</taxon>
        <taxon>Sorangium</taxon>
    </lineage>
</organism>
<dbReference type="Proteomes" id="UP000075604">
    <property type="component" value="Unassembled WGS sequence"/>
</dbReference>
<evidence type="ECO:0000313" key="1">
    <source>
        <dbReference type="EMBL" id="KYF53686.1"/>
    </source>
</evidence>
<gene>
    <name evidence="1" type="ORF">BE04_33430</name>
</gene>
<protein>
    <recommendedName>
        <fullName evidence="3">Lipid/polyisoprenoid-binding YceI-like domain-containing protein</fullName>
    </recommendedName>
</protein>
<comment type="caution">
    <text evidence="1">The sequence shown here is derived from an EMBL/GenBank/DDBJ whole genome shotgun (WGS) entry which is preliminary data.</text>
</comment>
<evidence type="ECO:0008006" key="3">
    <source>
        <dbReference type="Google" id="ProtNLM"/>
    </source>
</evidence>
<name>A0A150PDG7_SORCE</name>
<accession>A0A150PDG7</accession>
<proteinExistence type="predicted"/>
<reference evidence="1 2" key="1">
    <citation type="submission" date="2014-02" db="EMBL/GenBank/DDBJ databases">
        <title>The small core and large imbalanced accessory genome model reveals a collaborative survival strategy of Sorangium cellulosum strains in nature.</title>
        <authorList>
            <person name="Han K."/>
            <person name="Peng R."/>
            <person name="Blom J."/>
            <person name="Li Y.-Z."/>
        </authorList>
    </citation>
    <scope>NUCLEOTIDE SEQUENCE [LARGE SCALE GENOMIC DNA]</scope>
    <source>
        <strain evidence="1 2">So0157-18</strain>
    </source>
</reference>